<protein>
    <submittedName>
        <fullName evidence="2">Uncharacterized protein</fullName>
    </submittedName>
</protein>
<evidence type="ECO:0000313" key="3">
    <source>
        <dbReference type="Proteomes" id="UP001239994"/>
    </source>
</evidence>
<name>A0AAD8YS55_9TELE</name>
<feature type="region of interest" description="Disordered" evidence="1">
    <location>
        <begin position="74"/>
        <end position="134"/>
    </location>
</feature>
<reference evidence="2" key="1">
    <citation type="submission" date="2023-03" db="EMBL/GenBank/DDBJ databases">
        <title>Electrophorus voltai genome.</title>
        <authorList>
            <person name="Bian C."/>
        </authorList>
    </citation>
    <scope>NUCLEOTIDE SEQUENCE</scope>
    <source>
        <strain evidence="2">CB-2022</strain>
        <tissue evidence="2">Muscle</tissue>
    </source>
</reference>
<dbReference type="AlphaFoldDB" id="A0AAD8YS55"/>
<sequence>FYLLVSRRTFFVIGKTNSSGKAGVDVFTEMDVRFYPPPPQPPSATDPSRLGQSHYSDPSYCNKQFREHGRRVSVQERTGFLMRMRERQRERMRKRAGKGGCGKRQKQGESRNGKRSIEEQKKVRERERRKREKGTIAVQTSVIVTVVCGISRINRETD</sequence>
<feature type="compositionally biased region" description="Polar residues" evidence="1">
    <location>
        <begin position="45"/>
        <end position="62"/>
    </location>
</feature>
<feature type="region of interest" description="Disordered" evidence="1">
    <location>
        <begin position="33"/>
        <end position="62"/>
    </location>
</feature>
<proteinExistence type="predicted"/>
<feature type="compositionally biased region" description="Basic residues" evidence="1">
    <location>
        <begin position="90"/>
        <end position="105"/>
    </location>
</feature>
<feature type="non-terminal residue" evidence="2">
    <location>
        <position position="158"/>
    </location>
</feature>
<dbReference type="EMBL" id="JAROKS010000025">
    <property type="protein sequence ID" value="KAK1786265.1"/>
    <property type="molecule type" value="Genomic_DNA"/>
</dbReference>
<feature type="non-terminal residue" evidence="2">
    <location>
        <position position="1"/>
    </location>
</feature>
<evidence type="ECO:0000313" key="2">
    <source>
        <dbReference type="EMBL" id="KAK1786265.1"/>
    </source>
</evidence>
<dbReference type="Proteomes" id="UP001239994">
    <property type="component" value="Unassembled WGS sequence"/>
</dbReference>
<organism evidence="2 3">
    <name type="scientific">Electrophorus voltai</name>
    <dbReference type="NCBI Taxonomy" id="2609070"/>
    <lineage>
        <taxon>Eukaryota</taxon>
        <taxon>Metazoa</taxon>
        <taxon>Chordata</taxon>
        <taxon>Craniata</taxon>
        <taxon>Vertebrata</taxon>
        <taxon>Euteleostomi</taxon>
        <taxon>Actinopterygii</taxon>
        <taxon>Neopterygii</taxon>
        <taxon>Teleostei</taxon>
        <taxon>Ostariophysi</taxon>
        <taxon>Gymnotiformes</taxon>
        <taxon>Gymnotoidei</taxon>
        <taxon>Gymnotidae</taxon>
        <taxon>Electrophorus</taxon>
    </lineage>
</organism>
<keyword evidence="3" id="KW-1185">Reference proteome</keyword>
<feature type="compositionally biased region" description="Basic and acidic residues" evidence="1">
    <location>
        <begin position="106"/>
        <end position="126"/>
    </location>
</feature>
<gene>
    <name evidence="2" type="ORF">P4O66_017972</name>
</gene>
<accession>A0AAD8YS55</accession>
<evidence type="ECO:0000256" key="1">
    <source>
        <dbReference type="SAM" id="MobiDB-lite"/>
    </source>
</evidence>
<comment type="caution">
    <text evidence="2">The sequence shown here is derived from an EMBL/GenBank/DDBJ whole genome shotgun (WGS) entry which is preliminary data.</text>
</comment>
<feature type="compositionally biased region" description="Pro residues" evidence="1">
    <location>
        <begin position="35"/>
        <end position="44"/>
    </location>
</feature>